<keyword evidence="3" id="KW-1185">Reference proteome</keyword>
<reference evidence="2 3" key="1">
    <citation type="submission" date="2019-07" db="EMBL/GenBank/DDBJ databases">
        <title>Whole genome shotgun sequence of Reyranella soli NBRC 108950.</title>
        <authorList>
            <person name="Hosoyama A."/>
            <person name="Uohara A."/>
            <person name="Ohji S."/>
            <person name="Ichikawa N."/>
        </authorList>
    </citation>
    <scope>NUCLEOTIDE SEQUENCE [LARGE SCALE GENOMIC DNA]</scope>
    <source>
        <strain evidence="2 3">NBRC 108950</strain>
    </source>
</reference>
<dbReference type="EMBL" id="BKAJ01000012">
    <property type="protein sequence ID" value="GEP53537.1"/>
    <property type="molecule type" value="Genomic_DNA"/>
</dbReference>
<evidence type="ECO:0000313" key="3">
    <source>
        <dbReference type="Proteomes" id="UP000321058"/>
    </source>
</evidence>
<accession>A0A512N3H5</accession>
<evidence type="ECO:0000256" key="1">
    <source>
        <dbReference type="SAM" id="Phobius"/>
    </source>
</evidence>
<keyword evidence="1" id="KW-1133">Transmembrane helix</keyword>
<name>A0A512N3H5_9HYPH</name>
<sequence length="76" mass="8418">MLILLMLAGVALLVVGGIFWFWFRTLHDEVGPALVATVFSVVVLAVLTAVFSMLQHRSGEDQSLVRDQQPRHAMVL</sequence>
<dbReference type="Proteomes" id="UP000321058">
    <property type="component" value="Unassembled WGS sequence"/>
</dbReference>
<comment type="caution">
    <text evidence="2">The sequence shown here is derived from an EMBL/GenBank/DDBJ whole genome shotgun (WGS) entry which is preliminary data.</text>
</comment>
<feature type="transmembrane region" description="Helical" evidence="1">
    <location>
        <begin position="33"/>
        <end position="54"/>
    </location>
</feature>
<dbReference type="AlphaFoldDB" id="A0A512N3H5"/>
<proteinExistence type="predicted"/>
<evidence type="ECO:0000313" key="2">
    <source>
        <dbReference type="EMBL" id="GEP53537.1"/>
    </source>
</evidence>
<keyword evidence="1" id="KW-0472">Membrane</keyword>
<organism evidence="2 3">
    <name type="scientific">Reyranella soli</name>
    <dbReference type="NCBI Taxonomy" id="1230389"/>
    <lineage>
        <taxon>Bacteria</taxon>
        <taxon>Pseudomonadati</taxon>
        <taxon>Pseudomonadota</taxon>
        <taxon>Alphaproteobacteria</taxon>
        <taxon>Hyphomicrobiales</taxon>
        <taxon>Reyranellaceae</taxon>
        <taxon>Reyranella</taxon>
    </lineage>
</organism>
<keyword evidence="1" id="KW-0812">Transmembrane</keyword>
<gene>
    <name evidence="2" type="ORF">RSO01_07030</name>
</gene>
<dbReference type="RefSeq" id="WP_147146274.1">
    <property type="nucleotide sequence ID" value="NZ_BKAJ01000012.1"/>
</dbReference>
<protein>
    <submittedName>
        <fullName evidence="2">Uncharacterized protein</fullName>
    </submittedName>
</protein>